<dbReference type="InterPro" id="IPR041561">
    <property type="entry name" value="PglD_N"/>
</dbReference>
<dbReference type="PANTHER" id="PTHR43300:SF7">
    <property type="entry name" value="UDP-N-ACETYLBACILLOSAMINE N-ACETYLTRANSFERASE"/>
    <property type="match status" value="1"/>
</dbReference>
<feature type="binding site" evidence="3">
    <location>
        <position position="58"/>
    </location>
    <ligand>
        <name>substrate</name>
    </ligand>
</feature>
<organism evidence="5 6">
    <name type="scientific">Campylobacter gracilis RM3268</name>
    <dbReference type="NCBI Taxonomy" id="553220"/>
    <lineage>
        <taxon>Bacteria</taxon>
        <taxon>Pseudomonadati</taxon>
        <taxon>Campylobacterota</taxon>
        <taxon>Epsilonproteobacteria</taxon>
        <taxon>Campylobacterales</taxon>
        <taxon>Campylobacteraceae</taxon>
        <taxon>Campylobacter</taxon>
    </lineage>
</organism>
<feature type="domain" description="PglD N-terminal" evidence="4">
    <location>
        <begin position="5"/>
        <end position="70"/>
    </location>
</feature>
<protein>
    <submittedName>
        <fullName evidence="5">Sugar O-acyltransferase, sialic acid O-acetyltransferase NeuD family</fullName>
    </submittedName>
</protein>
<name>C8PLK0_9BACT</name>
<dbReference type="Gene3D" id="3.40.50.20">
    <property type="match status" value="1"/>
</dbReference>
<accession>C8PLK0</accession>
<evidence type="ECO:0000259" key="4">
    <source>
        <dbReference type="Pfam" id="PF17836"/>
    </source>
</evidence>
<comment type="similarity">
    <text evidence="1">Belongs to the transferase hexapeptide repeat family.</text>
</comment>
<sequence>MDTTKIYVYGASGHGLVVADVALAARGAKFNEVVFLDDAAGLKFSEDLPKHPVIIAIGDNKTRAKIQERVSRAGFEIATLIHQSAIVSPSAAIGEGAVVMPGAVINARAKIGRGAIINSGVVIEHECEIGEFAHISPNAALAGGVKVGAFSHIGIGASVIQRLSIGQRCIIGAGAAVVRDIASDSVAVGVPARVIKKNS</sequence>
<keyword evidence="5" id="KW-0808">Transferase</keyword>
<dbReference type="PANTHER" id="PTHR43300">
    <property type="entry name" value="ACETYLTRANSFERASE"/>
    <property type="match status" value="1"/>
</dbReference>
<feature type="binding site" evidence="3">
    <location>
        <position position="155"/>
    </location>
    <ligand>
        <name>acetyl-CoA</name>
        <dbReference type="ChEBI" id="CHEBI:57288"/>
    </ligand>
</feature>
<dbReference type="Gene3D" id="2.160.10.10">
    <property type="entry name" value="Hexapeptide repeat proteins"/>
    <property type="match status" value="1"/>
</dbReference>
<evidence type="ECO:0000256" key="2">
    <source>
        <dbReference type="PIRSR" id="PIRSR620019-1"/>
    </source>
</evidence>
<dbReference type="InterPro" id="IPR050179">
    <property type="entry name" value="Trans_hexapeptide_repeat"/>
</dbReference>
<dbReference type="Pfam" id="PF00132">
    <property type="entry name" value="Hexapep"/>
    <property type="match status" value="1"/>
</dbReference>
<dbReference type="OrthoDB" id="9801456at2"/>
<dbReference type="RefSeq" id="WP_005873288.1">
    <property type="nucleotide sequence ID" value="NZ_ACYG01000032.1"/>
</dbReference>
<reference evidence="5 6" key="1">
    <citation type="submission" date="2009-07" db="EMBL/GenBank/DDBJ databases">
        <authorList>
            <person name="Madupu R."/>
            <person name="Sebastian Y."/>
            <person name="Durkin A.S."/>
            <person name="Torralba M."/>
            <person name="Methe B."/>
            <person name="Sutton G.G."/>
            <person name="Strausberg R.L."/>
            <person name="Nelson K.E."/>
        </authorList>
    </citation>
    <scope>NUCLEOTIDE SEQUENCE [LARGE SCALE GENOMIC DNA]</scope>
    <source>
        <strain evidence="5 6">RM3268</strain>
    </source>
</reference>
<gene>
    <name evidence="5" type="ORF">CAMGR0001_2010</name>
</gene>
<dbReference type="Proteomes" id="UP000005709">
    <property type="component" value="Unassembled WGS sequence"/>
</dbReference>
<dbReference type="GO" id="GO:0016746">
    <property type="term" value="F:acyltransferase activity"/>
    <property type="evidence" value="ECO:0007669"/>
    <property type="project" value="UniProtKB-KW"/>
</dbReference>
<comment type="caution">
    <text evidence="5">The sequence shown here is derived from an EMBL/GenBank/DDBJ whole genome shotgun (WGS) entry which is preliminary data.</text>
</comment>
<evidence type="ECO:0000313" key="6">
    <source>
        <dbReference type="Proteomes" id="UP000005709"/>
    </source>
</evidence>
<dbReference type="InterPro" id="IPR001451">
    <property type="entry name" value="Hexapep"/>
</dbReference>
<feature type="site" description="Increases basicity of active site His" evidence="2">
    <location>
        <position position="126"/>
    </location>
</feature>
<dbReference type="InterPro" id="IPR011004">
    <property type="entry name" value="Trimer_LpxA-like_sf"/>
</dbReference>
<proteinExistence type="inferred from homology"/>
<evidence type="ECO:0000256" key="3">
    <source>
        <dbReference type="PIRSR" id="PIRSR620019-2"/>
    </source>
</evidence>
<keyword evidence="5" id="KW-0012">Acyltransferase</keyword>
<feature type="binding site" evidence="3">
    <location>
        <begin position="12"/>
        <end position="14"/>
    </location>
    <ligand>
        <name>substrate</name>
    </ligand>
</feature>
<dbReference type="eggNOG" id="COG0110">
    <property type="taxonomic scope" value="Bacteria"/>
</dbReference>
<feature type="active site" description="Proton acceptor" evidence="2">
    <location>
        <position position="125"/>
    </location>
</feature>
<dbReference type="Pfam" id="PF17836">
    <property type="entry name" value="PglD_N"/>
    <property type="match status" value="1"/>
</dbReference>
<dbReference type="AlphaFoldDB" id="C8PLK0"/>
<dbReference type="SUPFAM" id="SSF51161">
    <property type="entry name" value="Trimeric LpxA-like enzymes"/>
    <property type="match status" value="1"/>
</dbReference>
<dbReference type="CDD" id="cd03360">
    <property type="entry name" value="LbH_AT_putative"/>
    <property type="match status" value="1"/>
</dbReference>
<dbReference type="STRING" id="824.CGRAC_1487"/>
<dbReference type="EMBL" id="ACYG01000032">
    <property type="protein sequence ID" value="EEV16312.1"/>
    <property type="molecule type" value="Genomic_DNA"/>
</dbReference>
<evidence type="ECO:0000313" key="5">
    <source>
        <dbReference type="EMBL" id="EEV16312.1"/>
    </source>
</evidence>
<dbReference type="InterPro" id="IPR020019">
    <property type="entry name" value="AcTrfase_PglD-like"/>
</dbReference>
<dbReference type="NCBIfam" id="TIGR03570">
    <property type="entry name" value="NeuD_NnaD"/>
    <property type="match status" value="1"/>
</dbReference>
<feature type="binding site" evidence="3">
    <location>
        <position position="134"/>
    </location>
    <ligand>
        <name>acetyl-CoA</name>
        <dbReference type="ChEBI" id="CHEBI:57288"/>
    </ligand>
</feature>
<evidence type="ECO:0000256" key="1">
    <source>
        <dbReference type="ARBA" id="ARBA00007274"/>
    </source>
</evidence>
<keyword evidence="6" id="KW-1185">Reference proteome</keyword>